<feature type="region of interest" description="Disordered" evidence="2">
    <location>
        <begin position="36"/>
        <end position="75"/>
    </location>
</feature>
<dbReference type="Gene3D" id="3.40.50.10890">
    <property type="match status" value="1"/>
</dbReference>
<keyword evidence="1" id="KW-0378">Hydrolase</keyword>
<dbReference type="InterPro" id="IPR001279">
    <property type="entry name" value="Metallo-B-lactamas"/>
</dbReference>
<dbReference type="Gene3D" id="3.60.15.10">
    <property type="entry name" value="Ribonuclease Z/Hydroxyacylglutathione hydrolase-like"/>
    <property type="match status" value="1"/>
</dbReference>
<gene>
    <name evidence="4" type="primary">AlNc14C12G1452</name>
    <name evidence="4" type="ORF">ALNC14_016580</name>
</gene>
<dbReference type="PANTHER" id="PTHR11203:SF37">
    <property type="entry name" value="INTEGRATOR COMPLEX SUBUNIT 11"/>
    <property type="match status" value="1"/>
</dbReference>
<proteinExistence type="predicted"/>
<name>F0W374_9STRA</name>
<feature type="compositionally biased region" description="Basic and acidic residues" evidence="2">
    <location>
        <begin position="39"/>
        <end position="50"/>
    </location>
</feature>
<reference evidence="4" key="2">
    <citation type="submission" date="2011-02" db="EMBL/GenBank/DDBJ databases">
        <authorList>
            <person name="MacLean D."/>
        </authorList>
    </citation>
    <scope>NUCLEOTIDE SEQUENCE</scope>
</reference>
<evidence type="ECO:0000256" key="1">
    <source>
        <dbReference type="ARBA" id="ARBA00022801"/>
    </source>
</evidence>
<dbReference type="InterPro" id="IPR022712">
    <property type="entry name" value="Beta_Casp"/>
</dbReference>
<dbReference type="InterPro" id="IPR050698">
    <property type="entry name" value="MBL"/>
</dbReference>
<dbReference type="EMBL" id="FR824057">
    <property type="protein sequence ID" value="CCA15515.1"/>
    <property type="molecule type" value="Genomic_DNA"/>
</dbReference>
<dbReference type="GO" id="GO:0004521">
    <property type="term" value="F:RNA endonuclease activity"/>
    <property type="evidence" value="ECO:0007669"/>
    <property type="project" value="TreeGrafter"/>
</dbReference>
<dbReference type="AlphaFoldDB" id="F0W374"/>
<protein>
    <submittedName>
        <fullName evidence="4">Integrator complex subunit putative</fullName>
    </submittedName>
</protein>
<organism evidence="4">
    <name type="scientific">Albugo laibachii Nc14</name>
    <dbReference type="NCBI Taxonomy" id="890382"/>
    <lineage>
        <taxon>Eukaryota</taxon>
        <taxon>Sar</taxon>
        <taxon>Stramenopiles</taxon>
        <taxon>Oomycota</taxon>
        <taxon>Peronosporomycetes</taxon>
        <taxon>Albuginales</taxon>
        <taxon>Albuginaceae</taxon>
        <taxon>Albugo</taxon>
    </lineage>
</organism>
<dbReference type="SUPFAM" id="SSF56281">
    <property type="entry name" value="Metallo-hydrolase/oxidoreductase"/>
    <property type="match status" value="1"/>
</dbReference>
<dbReference type="SMART" id="SM01027">
    <property type="entry name" value="Beta-Casp"/>
    <property type="match status" value="1"/>
</dbReference>
<dbReference type="Pfam" id="PF16661">
    <property type="entry name" value="Lactamase_B_6"/>
    <property type="match status" value="1"/>
</dbReference>
<feature type="compositionally biased region" description="Polar residues" evidence="2">
    <location>
        <begin position="56"/>
        <end position="66"/>
    </location>
</feature>
<dbReference type="InterPro" id="IPR036866">
    <property type="entry name" value="RibonucZ/Hydroxyglut_hydro"/>
</dbReference>
<dbReference type="PANTHER" id="PTHR11203">
    <property type="entry name" value="CLEAVAGE AND POLYADENYLATION SPECIFICITY FACTOR FAMILY MEMBER"/>
    <property type="match status" value="1"/>
</dbReference>
<evidence type="ECO:0000313" key="4">
    <source>
        <dbReference type="EMBL" id="CCA15515.1"/>
    </source>
</evidence>
<dbReference type="GO" id="GO:0016787">
    <property type="term" value="F:hydrolase activity"/>
    <property type="evidence" value="ECO:0007669"/>
    <property type="project" value="UniProtKB-KW"/>
</dbReference>
<dbReference type="GO" id="GO:0005634">
    <property type="term" value="C:nucleus"/>
    <property type="evidence" value="ECO:0007669"/>
    <property type="project" value="TreeGrafter"/>
</dbReference>
<evidence type="ECO:0000256" key="2">
    <source>
        <dbReference type="SAM" id="MobiDB-lite"/>
    </source>
</evidence>
<dbReference type="GO" id="GO:0016180">
    <property type="term" value="P:snRNA processing"/>
    <property type="evidence" value="ECO:0007669"/>
    <property type="project" value="TreeGrafter"/>
</dbReference>
<evidence type="ECO:0000259" key="3">
    <source>
        <dbReference type="SMART" id="SM01027"/>
    </source>
</evidence>
<reference evidence="4" key="1">
    <citation type="journal article" date="2011" name="PLoS Biol.">
        <title>Gene gain and loss during evolution of obligate parasitism in the white rust pathogen of Arabidopsis thaliana.</title>
        <authorList>
            <person name="Kemen E."/>
            <person name="Gardiner A."/>
            <person name="Schultz-Larsen T."/>
            <person name="Kemen A.C."/>
            <person name="Balmuth A.L."/>
            <person name="Robert-Seilaniantz A."/>
            <person name="Bailey K."/>
            <person name="Holub E."/>
            <person name="Studholme D.J."/>
            <person name="Maclean D."/>
            <person name="Jones J.D."/>
        </authorList>
    </citation>
    <scope>NUCLEOTIDE SEQUENCE</scope>
</reference>
<feature type="domain" description="Beta-Casp" evidence="3">
    <location>
        <begin position="293"/>
        <end position="422"/>
    </location>
</feature>
<dbReference type="HOGENOM" id="CLU_009673_4_0_1"/>
<accession>F0W374</accession>
<sequence length="692" mass="77824">MVLTVEQLGNGSAFIVRESASNTSILLGCGDFIPSQSSDSDKKESAHDDDFGSGNARGSATGSTRNMDQESSRGRKRRHYLKALMDFGDQKTSNEQLDAILISDSRPASCWMLPYLTEKILSSTDTRIIMTHATRMLAPKIISDLWKEGHPTSSTNSSSPSSSLFDIQDIAKSFAKATTVSLRAKTRINDNLMITAYHAGHIFGGCCFHVEMISPTSTILLFYVNGFNINGTCVVVASDIPRLYPDLLLTNSRYAVSVSETKNGMENDLVKAILESLQAKGKVIIPVHRIGFVQELMTIFYRYWKNYQLESIPIYVTDSSIQYPDRSTSLLGTSILSKTYRDVLGDFDEHLETEEQMPFFCQPFDWKLLHDQGKTSSFVVFTTPANIAQGDTCRVLKALASDPRNLIVLSEDCFPGSVSYSLYADPERSEASKKLGIEIECGVHYFPCGNEIDAKSIVDMARQIAPQHVLLSSSTVSEDEELITKYLAAQLRKDPYIGKHMRVEHIPLDGPMHIPLASRAIPIRLHKTFLKNPNDVQGIIIAETRRKMMLMTTGTGIRRLKKPRHSLQYSKSWKYVPEKASRRRKNDTRPTSSGISFLLSASVGSDEEEDDQEQPQANVMDILELIIKESKHWLLDTPVHRQDLWIKARSIELSVTIDWQVCINWSYRDEELAGRIFSIAKQTIRYEYAKLL</sequence>